<dbReference type="GO" id="GO:0006799">
    <property type="term" value="P:polyphosphate biosynthetic process"/>
    <property type="evidence" value="ECO:0007669"/>
    <property type="project" value="UniProtKB-UniRule"/>
</dbReference>
<evidence type="ECO:0000259" key="9">
    <source>
        <dbReference type="Pfam" id="PF13089"/>
    </source>
</evidence>
<keyword evidence="6" id="KW-0460">Magnesium</keyword>
<dbReference type="GO" id="GO:0009358">
    <property type="term" value="C:polyphosphate kinase complex"/>
    <property type="evidence" value="ECO:0007669"/>
    <property type="project" value="InterPro"/>
</dbReference>
<feature type="binding site" evidence="6">
    <location>
        <position position="573"/>
    </location>
    <ligand>
        <name>ATP</name>
        <dbReference type="ChEBI" id="CHEBI:30616"/>
    </ligand>
</feature>
<feature type="domain" description="Polyphosphate kinase N-terminal" evidence="9">
    <location>
        <begin position="15"/>
        <end position="120"/>
    </location>
</feature>
<dbReference type="Pfam" id="PF02503">
    <property type="entry name" value="PP_kinase"/>
    <property type="match status" value="1"/>
</dbReference>
<dbReference type="PANTHER" id="PTHR30218">
    <property type="entry name" value="POLYPHOSPHATE KINASE"/>
    <property type="match status" value="1"/>
</dbReference>
<comment type="PTM">
    <text evidence="6 7">An intermediate of this reaction is the autophosphorylated ppk in which a phosphate is covalently linked to a histidine residue through a N-P bond.</text>
</comment>
<dbReference type="Pfam" id="PF13090">
    <property type="entry name" value="PP_kinase_C"/>
    <property type="match status" value="1"/>
</dbReference>
<dbReference type="HAMAP" id="MF_00347">
    <property type="entry name" value="Polyphosphate_kinase"/>
    <property type="match status" value="1"/>
</dbReference>
<comment type="catalytic activity">
    <reaction evidence="6 7">
        <text>[phosphate](n) + ATP = [phosphate](n+1) + ADP</text>
        <dbReference type="Rhea" id="RHEA:19573"/>
        <dbReference type="Rhea" id="RHEA-COMP:9859"/>
        <dbReference type="Rhea" id="RHEA-COMP:14280"/>
        <dbReference type="ChEBI" id="CHEBI:16838"/>
        <dbReference type="ChEBI" id="CHEBI:30616"/>
        <dbReference type="ChEBI" id="CHEBI:456216"/>
        <dbReference type="EC" id="2.7.4.1"/>
    </reaction>
</comment>
<name>A0A2T2YE90_9BACT</name>
<dbReference type="GO" id="GO:0046872">
    <property type="term" value="F:metal ion binding"/>
    <property type="evidence" value="ECO:0007669"/>
    <property type="project" value="UniProtKB-KW"/>
</dbReference>
<feature type="domain" description="Polyphosphate kinase C-terminal" evidence="10">
    <location>
        <begin position="512"/>
        <end position="674"/>
    </location>
</feature>
<keyword evidence="6" id="KW-0479">Metal-binding</keyword>
<feature type="domain" description="Polyphosphate kinase C-terminal" evidence="11">
    <location>
        <begin position="341"/>
        <end position="504"/>
    </location>
</feature>
<accession>A0A2T2YE90</accession>
<comment type="caution">
    <text evidence="12">The sequence shown here is derived from an EMBL/GenBank/DDBJ whole genome shotgun (WGS) entry which is preliminary data.</text>
</comment>
<evidence type="ECO:0000256" key="3">
    <source>
        <dbReference type="ARBA" id="ARBA00022741"/>
    </source>
</evidence>
<feature type="binding site" evidence="6">
    <location>
        <position position="477"/>
    </location>
    <ligand>
        <name>ATP</name>
        <dbReference type="ChEBI" id="CHEBI:30616"/>
    </ligand>
</feature>
<dbReference type="GO" id="GO:0008976">
    <property type="term" value="F:polyphosphate kinase activity"/>
    <property type="evidence" value="ECO:0007669"/>
    <property type="project" value="UniProtKB-UniRule"/>
</dbReference>
<dbReference type="PIRSF" id="PIRSF015589">
    <property type="entry name" value="PP_kinase"/>
    <property type="match status" value="1"/>
</dbReference>
<reference evidence="12 13" key="1">
    <citation type="submission" date="2018-03" db="EMBL/GenBank/DDBJ databases">
        <title>Adhaeribacter sp. HMF7605 Genome sequencing and assembly.</title>
        <authorList>
            <person name="Kang H."/>
            <person name="Kang J."/>
            <person name="Cha I."/>
            <person name="Kim H."/>
            <person name="Joh K."/>
        </authorList>
    </citation>
    <scope>NUCLEOTIDE SEQUENCE [LARGE SCALE GENOMIC DNA]</scope>
    <source>
        <strain evidence="12 13">HMF7605</strain>
    </source>
</reference>
<dbReference type="Gene3D" id="3.30.870.10">
    <property type="entry name" value="Endonuclease Chain A"/>
    <property type="match status" value="2"/>
</dbReference>
<dbReference type="SUPFAM" id="SSF143724">
    <property type="entry name" value="PHP14-like"/>
    <property type="match status" value="1"/>
</dbReference>
<dbReference type="GO" id="GO:0005524">
    <property type="term" value="F:ATP binding"/>
    <property type="evidence" value="ECO:0007669"/>
    <property type="project" value="UniProtKB-KW"/>
</dbReference>
<evidence type="ECO:0000259" key="10">
    <source>
        <dbReference type="Pfam" id="PF13090"/>
    </source>
</evidence>
<feature type="binding site" evidence="6">
    <location>
        <position position="384"/>
    </location>
    <ligand>
        <name>Mg(2+)</name>
        <dbReference type="ChEBI" id="CHEBI:18420"/>
    </ligand>
</feature>
<keyword evidence="4 6" id="KW-0418">Kinase</keyword>
<keyword evidence="5 6" id="KW-0067">ATP-binding</keyword>
<evidence type="ECO:0000256" key="6">
    <source>
        <dbReference type="HAMAP-Rule" id="MF_00347"/>
    </source>
</evidence>
<dbReference type="PANTHER" id="PTHR30218:SF0">
    <property type="entry name" value="POLYPHOSPHATE KINASE"/>
    <property type="match status" value="1"/>
</dbReference>
<dbReference type="InterPro" id="IPR041108">
    <property type="entry name" value="PP_kinase_C_1"/>
</dbReference>
<gene>
    <name evidence="12" type="primary">ppk1</name>
    <name evidence="6" type="synonym">ppk</name>
    <name evidence="12" type="ORF">AHMF7605_10005</name>
</gene>
<dbReference type="Pfam" id="PF17941">
    <property type="entry name" value="PP_kinase_C_1"/>
    <property type="match status" value="1"/>
</dbReference>
<keyword evidence="2 6" id="KW-0808">Transferase</keyword>
<sequence length="764" mass="88814">MNPNKISDQIRKSKYISRDLSWLRFNYRVLDQVKDASKSIFDRLKFLAITSSNLDEFFMIRVGSLYNYIDYGKERVDYSGLRELPFRKKLLELAHRFVNDAYLTFNEELKPLFEKNGFDICNIESLTEVEQKKVDKYFKNTIYPLLTPMMYDNYHGFPLLMNQILIFGVITKTDDENKSQQRLTFVQIPPNLSRFYEIQRKERIIFVPIEEIIRWRIKKLFRNVEIVSVDLFRITRNGDFTLEESDDIDADFIQEIKIKLKTRKKGRVVRLEVEKNSSPFLMKALKERWDIDNANIFTSGNLIDLKGLWQIIKHNQFKDKLFRQPSPVPPFSLPPDANEDLFDYLKERDVLLHHPYNSIEPVVHLLEKAAEDPYVLGIKQTIYRLADQSRVTAALLKAAENGKSVSVLFEVKARFDEERNIKEGERLEKAGCFVIYGVSKYKTHTKMMMIIRKEEEKVTRYVHIGSGNYNEQTSKLYTDISLLTTNEVYAHDVSEFFNVITGHSLPNDYEYLITAPKDMRHQIAELIRTEARNARRGLPSGIVMKMNSLEDKEIIDELYKASKAGVPIKLIVRGICCLRPGRKSLSENISVSSIVGEYLEHTRLFYFHNNNDPKVLGGSADIMVRSFDRRIEALFLIADDQLKKEAITILKYNLKDNQNTYVMREDGAYIKKQEVGEVFNLHQEFYKLTPEKLVDSFSLQKYLQQAVIIPAFKPTDAKSVLQTQLTTDDELSMDDDASLSMDDSSFSIEEIEAASSPEPEADLN</sequence>
<dbReference type="NCBIfam" id="TIGR03705">
    <property type="entry name" value="poly_P_kin"/>
    <property type="match status" value="1"/>
</dbReference>
<feature type="binding site" evidence="6">
    <location>
        <position position="414"/>
    </location>
    <ligand>
        <name>Mg(2+)</name>
        <dbReference type="ChEBI" id="CHEBI:18420"/>
    </ligand>
</feature>
<keyword evidence="13" id="KW-1185">Reference proteome</keyword>
<dbReference type="InterPro" id="IPR025198">
    <property type="entry name" value="PPK_N_dom"/>
</dbReference>
<dbReference type="SUPFAM" id="SSF140356">
    <property type="entry name" value="PPK N-terminal domain-like"/>
    <property type="match status" value="1"/>
</dbReference>
<dbReference type="OrthoDB" id="9761456at2"/>
<evidence type="ECO:0000256" key="7">
    <source>
        <dbReference type="RuleBase" id="RU003800"/>
    </source>
</evidence>
<evidence type="ECO:0000313" key="13">
    <source>
        <dbReference type="Proteomes" id="UP000240357"/>
    </source>
</evidence>
<evidence type="ECO:0000256" key="5">
    <source>
        <dbReference type="ARBA" id="ARBA00022840"/>
    </source>
</evidence>
<dbReference type="NCBIfam" id="NF003921">
    <property type="entry name" value="PRK05443.2-2"/>
    <property type="match status" value="1"/>
</dbReference>
<dbReference type="SUPFAM" id="SSF56024">
    <property type="entry name" value="Phospholipase D/nuclease"/>
    <property type="match status" value="2"/>
</dbReference>
<dbReference type="Gene3D" id="1.20.58.310">
    <property type="entry name" value="Polyphosphate kinase N-terminal domain"/>
    <property type="match status" value="1"/>
</dbReference>
<dbReference type="InterPro" id="IPR036830">
    <property type="entry name" value="PP_kinase_middle_dom_sf"/>
</dbReference>
<comment type="function">
    <text evidence="6 7">Catalyzes the reversible transfer of the terminal phosphate of ATP to form a long-chain polyphosphate (polyP).</text>
</comment>
<dbReference type="RefSeq" id="WP_106928855.1">
    <property type="nucleotide sequence ID" value="NZ_PYFT01000001.1"/>
</dbReference>
<evidence type="ECO:0000256" key="2">
    <source>
        <dbReference type="ARBA" id="ARBA00022679"/>
    </source>
</evidence>
<organism evidence="12 13">
    <name type="scientific">Adhaeribacter arboris</name>
    <dbReference type="NCBI Taxonomy" id="2072846"/>
    <lineage>
        <taxon>Bacteria</taxon>
        <taxon>Pseudomonadati</taxon>
        <taxon>Bacteroidota</taxon>
        <taxon>Cytophagia</taxon>
        <taxon>Cytophagales</taxon>
        <taxon>Hymenobacteraceae</taxon>
        <taxon>Adhaeribacter</taxon>
    </lineage>
</organism>
<dbReference type="Pfam" id="PF13089">
    <property type="entry name" value="PP_kinase_N"/>
    <property type="match status" value="1"/>
</dbReference>
<dbReference type="Proteomes" id="UP000240357">
    <property type="component" value="Unassembled WGS sequence"/>
</dbReference>
<dbReference type="Gene3D" id="3.30.1840.10">
    <property type="entry name" value="Polyphosphate kinase middle domain"/>
    <property type="match status" value="1"/>
</dbReference>
<evidence type="ECO:0000259" key="11">
    <source>
        <dbReference type="Pfam" id="PF17941"/>
    </source>
</evidence>
<keyword evidence="1 6" id="KW-0597">Phosphoprotein</keyword>
<proteinExistence type="inferred from homology"/>
<feature type="binding site" evidence="6">
    <location>
        <position position="53"/>
    </location>
    <ligand>
        <name>ATP</name>
        <dbReference type="ChEBI" id="CHEBI:30616"/>
    </ligand>
</feature>
<dbReference type="InterPro" id="IPR025200">
    <property type="entry name" value="PPK_C_dom2"/>
</dbReference>
<comment type="similarity">
    <text evidence="6 7">Belongs to the polyphosphate kinase 1 (PPK1) family.</text>
</comment>
<dbReference type="InterPro" id="IPR003414">
    <property type="entry name" value="PP_kinase"/>
</dbReference>
<dbReference type="AlphaFoldDB" id="A0A2T2YE90"/>
<evidence type="ECO:0000313" key="12">
    <source>
        <dbReference type="EMBL" id="PSR53829.1"/>
    </source>
</evidence>
<keyword evidence="3 6" id="KW-0547">Nucleotide-binding</keyword>
<evidence type="ECO:0000256" key="1">
    <source>
        <dbReference type="ARBA" id="ARBA00022553"/>
    </source>
</evidence>
<dbReference type="EMBL" id="PYFT01000001">
    <property type="protein sequence ID" value="PSR53829.1"/>
    <property type="molecule type" value="Genomic_DNA"/>
</dbReference>
<feature type="active site" description="Phosphohistidine intermediate" evidence="6">
    <location>
        <position position="444"/>
    </location>
</feature>
<feature type="domain" description="Polyphosphate kinase middle" evidence="8">
    <location>
        <begin position="130"/>
        <end position="311"/>
    </location>
</feature>
<dbReference type="CDD" id="cd09168">
    <property type="entry name" value="PLDc_PaPPK1_C2_like"/>
    <property type="match status" value="1"/>
</dbReference>
<dbReference type="InterPro" id="IPR024953">
    <property type="entry name" value="PP_kinase_middle"/>
</dbReference>
<feature type="binding site" evidence="6">
    <location>
        <position position="601"/>
    </location>
    <ligand>
        <name>ATP</name>
        <dbReference type="ChEBI" id="CHEBI:30616"/>
    </ligand>
</feature>
<protein>
    <recommendedName>
        <fullName evidence="6 7">Polyphosphate kinase</fullName>
        <ecNumber evidence="6 7">2.7.4.1</ecNumber>
    </recommendedName>
    <alternativeName>
        <fullName evidence="6">ATP-polyphosphate phosphotransferase</fullName>
    </alternativeName>
    <alternativeName>
        <fullName evidence="6">Polyphosphoric acid kinase</fullName>
    </alternativeName>
</protein>
<comment type="cofactor">
    <cofactor evidence="6">
        <name>Mg(2+)</name>
        <dbReference type="ChEBI" id="CHEBI:18420"/>
    </cofactor>
</comment>
<dbReference type="EC" id="2.7.4.1" evidence="6 7"/>
<dbReference type="InterPro" id="IPR036832">
    <property type="entry name" value="PPK_N_dom_sf"/>
</dbReference>
<evidence type="ECO:0000256" key="4">
    <source>
        <dbReference type="ARBA" id="ARBA00022777"/>
    </source>
</evidence>
<evidence type="ECO:0000259" key="8">
    <source>
        <dbReference type="Pfam" id="PF02503"/>
    </source>
</evidence>